<gene>
    <name evidence="2 3" type="primary">rbfA</name>
    <name evidence="3" type="ORF">ENI96_02120</name>
</gene>
<dbReference type="GO" id="GO:0005829">
    <property type="term" value="C:cytosol"/>
    <property type="evidence" value="ECO:0007669"/>
    <property type="project" value="TreeGrafter"/>
</dbReference>
<evidence type="ECO:0000256" key="2">
    <source>
        <dbReference type="HAMAP-Rule" id="MF_00003"/>
    </source>
</evidence>
<dbReference type="PANTHER" id="PTHR33515:SF1">
    <property type="entry name" value="RIBOSOME-BINDING FACTOR A, CHLOROPLASTIC-RELATED"/>
    <property type="match status" value="1"/>
</dbReference>
<dbReference type="InterPro" id="IPR015946">
    <property type="entry name" value="KH_dom-like_a/b"/>
</dbReference>
<evidence type="ECO:0000256" key="1">
    <source>
        <dbReference type="ARBA" id="ARBA00022517"/>
    </source>
</evidence>
<dbReference type="HAMAP" id="MF_00003">
    <property type="entry name" value="RbfA"/>
    <property type="match status" value="1"/>
</dbReference>
<accession>A0A831W9J7</accession>
<comment type="subunit">
    <text evidence="2">Monomer. Binds 30S ribosomal subunits, but not 50S ribosomal subunits or 70S ribosomes.</text>
</comment>
<proteinExistence type="inferred from homology"/>
<keyword evidence="1 2" id="KW-0690">Ribosome biogenesis</keyword>
<dbReference type="PANTHER" id="PTHR33515">
    <property type="entry name" value="RIBOSOME-BINDING FACTOR A, CHLOROPLASTIC-RELATED"/>
    <property type="match status" value="1"/>
</dbReference>
<dbReference type="InterPro" id="IPR023799">
    <property type="entry name" value="RbfA_dom_sf"/>
</dbReference>
<dbReference type="AlphaFoldDB" id="A0A831W9J7"/>
<reference evidence="3" key="1">
    <citation type="journal article" date="2020" name="mSystems">
        <title>Genome- and Community-Level Interaction Insights into Carbon Utilization and Element Cycling Functions of Hydrothermarchaeota in Hydrothermal Sediment.</title>
        <authorList>
            <person name="Zhou Z."/>
            <person name="Liu Y."/>
            <person name="Xu W."/>
            <person name="Pan J."/>
            <person name="Luo Z.H."/>
            <person name="Li M."/>
        </authorList>
    </citation>
    <scope>NUCLEOTIDE SEQUENCE [LARGE SCALE GENOMIC DNA]</scope>
    <source>
        <strain evidence="3">HyVt-443</strain>
    </source>
</reference>
<dbReference type="Gene3D" id="3.30.300.20">
    <property type="match status" value="1"/>
</dbReference>
<protein>
    <recommendedName>
        <fullName evidence="2">Ribosome-binding factor A</fullName>
    </recommendedName>
</protein>
<sequence length="125" mass="14448">MPREFQRTDRVGSQMQRELAELVHDELDDPRLGMITIQEVRVVRDFSHAKVYFTVMLGELDAAQTCQVLNEAAPFFRHELGRRMRLRTIPELHFVYDRSIEQGEKLDRLIEQAVEADGHGPGGDD</sequence>
<dbReference type="EMBL" id="DRKP01000023">
    <property type="protein sequence ID" value="HEB95212.1"/>
    <property type="molecule type" value="Genomic_DNA"/>
</dbReference>
<comment type="function">
    <text evidence="2">One of several proteins that assist in the late maturation steps of the functional core of the 30S ribosomal subunit. Associates with free 30S ribosomal subunits (but not with 30S subunits that are part of 70S ribosomes or polysomes). Required for efficient processing of 16S rRNA. May interact with the 5'-terminal helix region of 16S rRNA.</text>
</comment>
<dbReference type="NCBIfam" id="TIGR00082">
    <property type="entry name" value="rbfA"/>
    <property type="match status" value="1"/>
</dbReference>
<dbReference type="InterPro" id="IPR000238">
    <property type="entry name" value="RbfA"/>
</dbReference>
<dbReference type="GO" id="GO:0030490">
    <property type="term" value="P:maturation of SSU-rRNA"/>
    <property type="evidence" value="ECO:0007669"/>
    <property type="project" value="UniProtKB-UniRule"/>
</dbReference>
<dbReference type="Pfam" id="PF02033">
    <property type="entry name" value="RBFA"/>
    <property type="match status" value="1"/>
</dbReference>
<comment type="caution">
    <text evidence="3">The sequence shown here is derived from an EMBL/GenBank/DDBJ whole genome shotgun (WGS) entry which is preliminary data.</text>
</comment>
<keyword evidence="2" id="KW-0963">Cytoplasm</keyword>
<comment type="subcellular location">
    <subcellularLocation>
        <location evidence="2">Cytoplasm</location>
    </subcellularLocation>
</comment>
<comment type="similarity">
    <text evidence="2">Belongs to the RbfA family.</text>
</comment>
<dbReference type="PROSITE" id="PS01319">
    <property type="entry name" value="RBFA"/>
    <property type="match status" value="1"/>
</dbReference>
<evidence type="ECO:0000313" key="3">
    <source>
        <dbReference type="EMBL" id="HEB95212.1"/>
    </source>
</evidence>
<dbReference type="SUPFAM" id="SSF89919">
    <property type="entry name" value="Ribosome-binding factor A, RbfA"/>
    <property type="match status" value="1"/>
</dbReference>
<dbReference type="GO" id="GO:0043024">
    <property type="term" value="F:ribosomal small subunit binding"/>
    <property type="evidence" value="ECO:0007669"/>
    <property type="project" value="TreeGrafter"/>
</dbReference>
<organism evidence="3">
    <name type="scientific">Sedimenticola thiotaurini</name>
    <dbReference type="NCBI Taxonomy" id="1543721"/>
    <lineage>
        <taxon>Bacteria</taxon>
        <taxon>Pseudomonadati</taxon>
        <taxon>Pseudomonadota</taxon>
        <taxon>Gammaproteobacteria</taxon>
        <taxon>Chromatiales</taxon>
        <taxon>Sedimenticolaceae</taxon>
        <taxon>Sedimenticola</taxon>
    </lineage>
</organism>
<dbReference type="InterPro" id="IPR020053">
    <property type="entry name" value="Ribosome-bd_factorA_CS"/>
</dbReference>
<dbReference type="Proteomes" id="UP000886251">
    <property type="component" value="Unassembled WGS sequence"/>
</dbReference>
<name>A0A831W9J7_9GAMM</name>